<evidence type="ECO:0000313" key="2">
    <source>
        <dbReference type="EMBL" id="QBI56170.1"/>
    </source>
</evidence>
<feature type="signal peptide" evidence="1">
    <location>
        <begin position="1"/>
        <end position="20"/>
    </location>
</feature>
<reference evidence="2 3" key="1">
    <citation type="submission" date="2019-02" db="EMBL/GenBank/DDBJ databases">
        <authorList>
            <person name="Khodamoradi S."/>
            <person name="Hahnke R.L."/>
            <person name="Kaempfer P."/>
            <person name="Schumann P."/>
            <person name="Rohde M."/>
            <person name="Steinert M."/>
            <person name="Luzhetskyy A."/>
            <person name="Wink J."/>
            <person name="Ruckert C."/>
        </authorList>
    </citation>
    <scope>NUCLEOTIDE SEQUENCE [LARGE SCALE GENOMIC DNA]</scope>
    <source>
        <strain evidence="2 3">M2</strain>
    </source>
</reference>
<gene>
    <name evidence="2" type="ORF">EKD16_22085</name>
</gene>
<dbReference type="AlphaFoldDB" id="A0A4P6Q738"/>
<proteinExistence type="predicted"/>
<name>A0A4P6Q738_9ACTN</name>
<protein>
    <submittedName>
        <fullName evidence="2">Uncharacterized protein</fullName>
    </submittedName>
</protein>
<keyword evidence="3" id="KW-1185">Reference proteome</keyword>
<sequence length="122" mass="12433" precursor="true">MLALLVFAHLFCASFHTASAATTQPDAAPPAAETVSGEAALSALEPAPRDAEGPLCDEAGGVGVDQRSGAAQFPAWLAIGLATVVVLWLAPPPPATWRPCFFAPVAALSGTRLLASLCILRV</sequence>
<organism evidence="2 3">
    <name type="scientific">Streptomonospora litoralis</name>
    <dbReference type="NCBI Taxonomy" id="2498135"/>
    <lineage>
        <taxon>Bacteria</taxon>
        <taxon>Bacillati</taxon>
        <taxon>Actinomycetota</taxon>
        <taxon>Actinomycetes</taxon>
        <taxon>Streptosporangiales</taxon>
        <taxon>Nocardiopsidaceae</taxon>
        <taxon>Streptomonospora</taxon>
    </lineage>
</organism>
<dbReference type="EMBL" id="CP036455">
    <property type="protein sequence ID" value="QBI56170.1"/>
    <property type="molecule type" value="Genomic_DNA"/>
</dbReference>
<dbReference type="KEGG" id="strr:EKD16_22085"/>
<feature type="chain" id="PRO_5020948143" evidence="1">
    <location>
        <begin position="21"/>
        <end position="122"/>
    </location>
</feature>
<accession>A0A4P6Q738</accession>
<evidence type="ECO:0000313" key="3">
    <source>
        <dbReference type="Proteomes" id="UP000292235"/>
    </source>
</evidence>
<keyword evidence="1" id="KW-0732">Signal</keyword>
<evidence type="ECO:0000256" key="1">
    <source>
        <dbReference type="SAM" id="SignalP"/>
    </source>
</evidence>
<dbReference type="Proteomes" id="UP000292235">
    <property type="component" value="Chromosome"/>
</dbReference>